<proteinExistence type="predicted"/>
<evidence type="ECO:0008006" key="4">
    <source>
        <dbReference type="Google" id="ProtNLM"/>
    </source>
</evidence>
<keyword evidence="1" id="KW-1133">Transmembrane helix</keyword>
<gene>
    <name evidence="2" type="ORF">LSH36_951g04033</name>
</gene>
<keyword evidence="3" id="KW-1185">Reference proteome</keyword>
<feature type="transmembrane region" description="Helical" evidence="1">
    <location>
        <begin position="121"/>
        <end position="139"/>
    </location>
</feature>
<evidence type="ECO:0000313" key="3">
    <source>
        <dbReference type="Proteomes" id="UP001208570"/>
    </source>
</evidence>
<feature type="transmembrane region" description="Helical" evidence="1">
    <location>
        <begin position="447"/>
        <end position="471"/>
    </location>
</feature>
<feature type="transmembrane region" description="Helical" evidence="1">
    <location>
        <begin position="413"/>
        <end position="435"/>
    </location>
</feature>
<protein>
    <recommendedName>
        <fullName evidence="4">Monocarboxylate transporter</fullName>
    </recommendedName>
</protein>
<name>A0AAD9IXN7_9ANNE</name>
<evidence type="ECO:0000313" key="2">
    <source>
        <dbReference type="EMBL" id="KAK2142476.1"/>
    </source>
</evidence>
<dbReference type="SUPFAM" id="SSF103473">
    <property type="entry name" value="MFS general substrate transporter"/>
    <property type="match status" value="1"/>
</dbReference>
<feature type="transmembrane region" description="Helical" evidence="1">
    <location>
        <begin position="385"/>
        <end position="407"/>
    </location>
</feature>
<keyword evidence="1" id="KW-0472">Membrane</keyword>
<keyword evidence="1" id="KW-0812">Transmembrane</keyword>
<feature type="transmembrane region" description="Helical" evidence="1">
    <location>
        <begin position="93"/>
        <end position="114"/>
    </location>
</feature>
<dbReference type="PANTHER" id="PTHR11360:SF284">
    <property type="entry name" value="EG:103B4.3 PROTEIN-RELATED"/>
    <property type="match status" value="1"/>
</dbReference>
<feature type="transmembrane region" description="Helical" evidence="1">
    <location>
        <begin position="320"/>
        <end position="341"/>
    </location>
</feature>
<comment type="caution">
    <text evidence="2">The sequence shown here is derived from an EMBL/GenBank/DDBJ whole genome shotgun (WGS) entry which is preliminary data.</text>
</comment>
<organism evidence="2 3">
    <name type="scientific">Paralvinella palmiformis</name>
    <dbReference type="NCBI Taxonomy" id="53620"/>
    <lineage>
        <taxon>Eukaryota</taxon>
        <taxon>Metazoa</taxon>
        <taxon>Spiralia</taxon>
        <taxon>Lophotrochozoa</taxon>
        <taxon>Annelida</taxon>
        <taxon>Polychaeta</taxon>
        <taxon>Sedentaria</taxon>
        <taxon>Canalipalpata</taxon>
        <taxon>Terebellida</taxon>
        <taxon>Terebelliformia</taxon>
        <taxon>Alvinellidae</taxon>
        <taxon>Paralvinella</taxon>
    </lineage>
</organism>
<dbReference type="InterPro" id="IPR036259">
    <property type="entry name" value="MFS_trans_sf"/>
</dbReference>
<dbReference type="EMBL" id="JAODUP010000951">
    <property type="protein sequence ID" value="KAK2142476.1"/>
    <property type="molecule type" value="Genomic_DNA"/>
</dbReference>
<accession>A0AAD9IXN7</accession>
<dbReference type="PANTHER" id="PTHR11360">
    <property type="entry name" value="MONOCARBOXYLATE TRANSPORTER"/>
    <property type="match status" value="1"/>
</dbReference>
<evidence type="ECO:0000256" key="1">
    <source>
        <dbReference type="SAM" id="Phobius"/>
    </source>
</evidence>
<reference evidence="2" key="1">
    <citation type="journal article" date="2023" name="Mol. Biol. Evol.">
        <title>Third-Generation Sequencing Reveals the Adaptive Role of the Epigenome in Three Deep-Sea Polychaetes.</title>
        <authorList>
            <person name="Perez M."/>
            <person name="Aroh O."/>
            <person name="Sun Y."/>
            <person name="Lan Y."/>
            <person name="Juniper S.K."/>
            <person name="Young C.R."/>
            <person name="Angers B."/>
            <person name="Qian P.Y."/>
        </authorList>
    </citation>
    <scope>NUCLEOTIDE SEQUENCE</scope>
    <source>
        <strain evidence="2">P08H-3</strain>
    </source>
</reference>
<dbReference type="Proteomes" id="UP001208570">
    <property type="component" value="Unassembled WGS sequence"/>
</dbReference>
<feature type="transmembrane region" description="Helical" evidence="1">
    <location>
        <begin position="53"/>
        <end position="81"/>
    </location>
</feature>
<dbReference type="Gene3D" id="1.20.1250.20">
    <property type="entry name" value="MFS general substrate transporter like domains"/>
    <property type="match status" value="2"/>
</dbReference>
<feature type="transmembrane region" description="Helical" evidence="1">
    <location>
        <begin position="353"/>
        <end position="373"/>
    </location>
</feature>
<feature type="transmembrane region" description="Helical" evidence="1">
    <location>
        <begin position="145"/>
        <end position="167"/>
    </location>
</feature>
<dbReference type="InterPro" id="IPR050327">
    <property type="entry name" value="Proton-linked_MCT"/>
</dbReference>
<sequence>MESPRHSRPNSATSNANCGCRDDGNPDIVRDYFKTEDLAAFLKRKRYNVDTGWSWVVLVGSGVSNLILSLIYTVGIFNVVFLDAFRKDRQTTAWLGAVQSSFISLMGLPAGYVNNRLGPRITTMIGALFGGVGFFLAYFADGFLFMFLTYGILVGLYLQTLVVGAIMRPQTIPNELLEMEVDGRPKGYQSSASWLTASVISLASISSARPNLGEKAARKVASSSSYELRPEYLLRQKLCDGSLSQSYGNLPVSTPTDHQPLNGKLPQFAKPVKENGQLTEVASEDCTGVDDDEVSESTTPAVHFSGTPPNWRRLFSNKKLVILNIHFFFSNAACFIGYVHFPAYFLNKGASQADITLMMILIGISNSASRLLCGILTNGIEDTVLLVYMSASGLSGIVLLLCPLISSFHVGRLMFAVTFSLYGNALSALITPVTLELCSMEELSVAYGLELFIGGLSGLVGPPLAGLLILYS</sequence>
<dbReference type="AlphaFoldDB" id="A0AAD9IXN7"/>